<feature type="non-terminal residue" evidence="1">
    <location>
        <position position="60"/>
    </location>
</feature>
<evidence type="ECO:0000313" key="1">
    <source>
        <dbReference type="EMBL" id="GAI88000.1"/>
    </source>
</evidence>
<accession>X1TKB6</accession>
<comment type="caution">
    <text evidence="1">The sequence shown here is derived from an EMBL/GenBank/DDBJ whole genome shotgun (WGS) entry which is preliminary data.</text>
</comment>
<proteinExistence type="predicted"/>
<dbReference type="EMBL" id="BARW01007593">
    <property type="protein sequence ID" value="GAI88000.1"/>
    <property type="molecule type" value="Genomic_DNA"/>
</dbReference>
<protein>
    <submittedName>
        <fullName evidence="1">Uncharacterized protein</fullName>
    </submittedName>
</protein>
<dbReference type="AlphaFoldDB" id="X1TKB6"/>
<reference evidence="1" key="1">
    <citation type="journal article" date="2014" name="Front. Microbiol.">
        <title>High frequency of phylogenetically diverse reductive dehalogenase-homologous genes in deep subseafloor sedimentary metagenomes.</title>
        <authorList>
            <person name="Kawai M."/>
            <person name="Futagami T."/>
            <person name="Toyoda A."/>
            <person name="Takaki Y."/>
            <person name="Nishi S."/>
            <person name="Hori S."/>
            <person name="Arai W."/>
            <person name="Tsubouchi T."/>
            <person name="Morono Y."/>
            <person name="Uchiyama I."/>
            <person name="Ito T."/>
            <person name="Fujiyama A."/>
            <person name="Inagaki F."/>
            <person name="Takami H."/>
        </authorList>
    </citation>
    <scope>NUCLEOTIDE SEQUENCE</scope>
    <source>
        <strain evidence="1">Expedition CK06-06</strain>
    </source>
</reference>
<name>X1TKB6_9ZZZZ</name>
<gene>
    <name evidence="1" type="ORF">S12H4_15764</name>
</gene>
<organism evidence="1">
    <name type="scientific">marine sediment metagenome</name>
    <dbReference type="NCBI Taxonomy" id="412755"/>
    <lineage>
        <taxon>unclassified sequences</taxon>
        <taxon>metagenomes</taxon>
        <taxon>ecological metagenomes</taxon>
    </lineage>
</organism>
<sequence length="60" mass="6899">MKATAVETEKRGRTPRLTGELESDKIDELLAVLDKDIRHIQQNLSHLNEMRSLVIKRDDA</sequence>